<protein>
    <submittedName>
        <fullName evidence="1">Uncharacterized protein</fullName>
    </submittedName>
</protein>
<dbReference type="EMBL" id="JAYKXN010000001">
    <property type="protein sequence ID" value="KAK7319618.1"/>
    <property type="molecule type" value="Genomic_DNA"/>
</dbReference>
<sequence length="116" mass="13735">MEQILFITAKKISWRPQLISAIDFVSQFLENVCILIVSNFLKQKMLFLLINFCENKKQARVWNILICTSYLSHCTVSLYYHKRRSHFPYLNAYADLSHTITIHVSFRVLHHPLPPE</sequence>
<proteinExistence type="predicted"/>
<evidence type="ECO:0000313" key="2">
    <source>
        <dbReference type="Proteomes" id="UP001359559"/>
    </source>
</evidence>
<reference evidence="1 2" key="1">
    <citation type="submission" date="2024-01" db="EMBL/GenBank/DDBJ databases">
        <title>The genomes of 5 underutilized Papilionoideae crops provide insights into root nodulation and disease resistance.</title>
        <authorList>
            <person name="Yuan L."/>
        </authorList>
    </citation>
    <scope>NUCLEOTIDE SEQUENCE [LARGE SCALE GENOMIC DNA]</scope>
    <source>
        <strain evidence="1">LY-2023</strain>
        <tissue evidence="1">Leaf</tissue>
    </source>
</reference>
<name>A0AAN9KNX4_CLITE</name>
<organism evidence="1 2">
    <name type="scientific">Clitoria ternatea</name>
    <name type="common">Butterfly pea</name>
    <dbReference type="NCBI Taxonomy" id="43366"/>
    <lineage>
        <taxon>Eukaryota</taxon>
        <taxon>Viridiplantae</taxon>
        <taxon>Streptophyta</taxon>
        <taxon>Embryophyta</taxon>
        <taxon>Tracheophyta</taxon>
        <taxon>Spermatophyta</taxon>
        <taxon>Magnoliopsida</taxon>
        <taxon>eudicotyledons</taxon>
        <taxon>Gunneridae</taxon>
        <taxon>Pentapetalae</taxon>
        <taxon>rosids</taxon>
        <taxon>fabids</taxon>
        <taxon>Fabales</taxon>
        <taxon>Fabaceae</taxon>
        <taxon>Papilionoideae</taxon>
        <taxon>50 kb inversion clade</taxon>
        <taxon>NPAAA clade</taxon>
        <taxon>indigoferoid/millettioid clade</taxon>
        <taxon>Phaseoleae</taxon>
        <taxon>Clitoria</taxon>
    </lineage>
</organism>
<accession>A0AAN9KNX4</accession>
<gene>
    <name evidence="1" type="ORF">RJT34_04341</name>
</gene>
<comment type="caution">
    <text evidence="1">The sequence shown here is derived from an EMBL/GenBank/DDBJ whole genome shotgun (WGS) entry which is preliminary data.</text>
</comment>
<keyword evidence="2" id="KW-1185">Reference proteome</keyword>
<evidence type="ECO:0000313" key="1">
    <source>
        <dbReference type="EMBL" id="KAK7319618.1"/>
    </source>
</evidence>
<dbReference type="AlphaFoldDB" id="A0AAN9KNX4"/>
<dbReference type="Proteomes" id="UP001359559">
    <property type="component" value="Unassembled WGS sequence"/>
</dbReference>